<keyword evidence="2" id="KW-0677">Repeat</keyword>
<evidence type="ECO:0000256" key="2">
    <source>
        <dbReference type="ARBA" id="ARBA00022737"/>
    </source>
</evidence>
<dbReference type="AlphaFoldDB" id="A0A9J6G794"/>
<dbReference type="EMBL" id="JABSTR010000005">
    <property type="protein sequence ID" value="KAH9371027.1"/>
    <property type="molecule type" value="Genomic_DNA"/>
</dbReference>
<evidence type="ECO:0000256" key="1">
    <source>
        <dbReference type="ARBA" id="ARBA00022448"/>
    </source>
</evidence>
<evidence type="ECO:0000313" key="4">
    <source>
        <dbReference type="EMBL" id="KAH9371027.1"/>
    </source>
</evidence>
<gene>
    <name evidence="4" type="ORF">HPB48_007793</name>
</gene>
<dbReference type="PANTHER" id="PTHR19229">
    <property type="entry name" value="ATP-BINDING CASSETTE TRANSPORTER SUBFAMILY A ABCA"/>
    <property type="match status" value="1"/>
</dbReference>
<name>A0A9J6G794_HAELO</name>
<dbReference type="InterPro" id="IPR027417">
    <property type="entry name" value="P-loop_NTPase"/>
</dbReference>
<dbReference type="GO" id="GO:0140359">
    <property type="term" value="F:ABC-type transporter activity"/>
    <property type="evidence" value="ECO:0007669"/>
    <property type="project" value="InterPro"/>
</dbReference>
<evidence type="ECO:0000259" key="3">
    <source>
        <dbReference type="Pfam" id="PF00005"/>
    </source>
</evidence>
<protein>
    <recommendedName>
        <fullName evidence="3">ABC transporter domain-containing protein</fullName>
    </recommendedName>
</protein>
<dbReference type="OrthoDB" id="6431483at2759"/>
<dbReference type="InterPro" id="IPR003439">
    <property type="entry name" value="ABC_transporter-like_ATP-bd"/>
</dbReference>
<feature type="domain" description="ABC transporter" evidence="3">
    <location>
        <begin position="32"/>
        <end position="82"/>
    </location>
</feature>
<dbReference type="PANTHER" id="PTHR19229:SF36">
    <property type="entry name" value="ATP-BINDING CASSETTE SUB-FAMILY A MEMBER 2"/>
    <property type="match status" value="1"/>
</dbReference>
<sequence>MSSDSPRKQVAPFMVVHRLFKAYGYMGDNLALKGLSFTVRKGECFGLLGVNGAGKTTTFRILTGELLPHSGDACITNVSLLQSTSKVKALSLCPKNV</sequence>
<dbReference type="GO" id="GO:0016887">
    <property type="term" value="F:ATP hydrolysis activity"/>
    <property type="evidence" value="ECO:0007669"/>
    <property type="project" value="InterPro"/>
</dbReference>
<dbReference type="Gene3D" id="3.40.50.300">
    <property type="entry name" value="P-loop containing nucleotide triphosphate hydrolases"/>
    <property type="match status" value="1"/>
</dbReference>
<comment type="caution">
    <text evidence="4">The sequence shown here is derived from an EMBL/GenBank/DDBJ whole genome shotgun (WGS) entry which is preliminary data.</text>
</comment>
<dbReference type="Pfam" id="PF00005">
    <property type="entry name" value="ABC_tran"/>
    <property type="match status" value="1"/>
</dbReference>
<dbReference type="GO" id="GO:0005319">
    <property type="term" value="F:lipid transporter activity"/>
    <property type="evidence" value="ECO:0007669"/>
    <property type="project" value="TreeGrafter"/>
</dbReference>
<dbReference type="VEuPathDB" id="VectorBase:HLOH_040807"/>
<reference evidence="4 5" key="1">
    <citation type="journal article" date="2020" name="Cell">
        <title>Large-Scale Comparative Analyses of Tick Genomes Elucidate Their Genetic Diversity and Vector Capacities.</title>
        <authorList>
            <consortium name="Tick Genome and Microbiome Consortium (TIGMIC)"/>
            <person name="Jia N."/>
            <person name="Wang J."/>
            <person name="Shi W."/>
            <person name="Du L."/>
            <person name="Sun Y."/>
            <person name="Zhan W."/>
            <person name="Jiang J.F."/>
            <person name="Wang Q."/>
            <person name="Zhang B."/>
            <person name="Ji P."/>
            <person name="Bell-Sakyi L."/>
            <person name="Cui X.M."/>
            <person name="Yuan T.T."/>
            <person name="Jiang B.G."/>
            <person name="Yang W.F."/>
            <person name="Lam T.T."/>
            <person name="Chang Q.C."/>
            <person name="Ding S.J."/>
            <person name="Wang X.J."/>
            <person name="Zhu J.G."/>
            <person name="Ruan X.D."/>
            <person name="Zhao L."/>
            <person name="Wei J.T."/>
            <person name="Ye R.Z."/>
            <person name="Que T.C."/>
            <person name="Du C.H."/>
            <person name="Zhou Y.H."/>
            <person name="Cheng J.X."/>
            <person name="Dai P.F."/>
            <person name="Guo W.B."/>
            <person name="Han X.H."/>
            <person name="Huang E.J."/>
            <person name="Li L.F."/>
            <person name="Wei W."/>
            <person name="Gao Y.C."/>
            <person name="Liu J.Z."/>
            <person name="Shao H.Z."/>
            <person name="Wang X."/>
            <person name="Wang C.C."/>
            <person name="Yang T.C."/>
            <person name="Huo Q.B."/>
            <person name="Li W."/>
            <person name="Chen H.Y."/>
            <person name="Chen S.E."/>
            <person name="Zhou L.G."/>
            <person name="Ni X.B."/>
            <person name="Tian J.H."/>
            <person name="Sheng Y."/>
            <person name="Liu T."/>
            <person name="Pan Y.S."/>
            <person name="Xia L.Y."/>
            <person name="Li J."/>
            <person name="Zhao F."/>
            <person name="Cao W.C."/>
        </authorList>
    </citation>
    <scope>NUCLEOTIDE SEQUENCE [LARGE SCALE GENOMIC DNA]</scope>
    <source>
        <strain evidence="4">HaeL-2018</strain>
    </source>
</reference>
<keyword evidence="5" id="KW-1185">Reference proteome</keyword>
<evidence type="ECO:0000313" key="5">
    <source>
        <dbReference type="Proteomes" id="UP000821853"/>
    </source>
</evidence>
<proteinExistence type="predicted"/>
<organism evidence="4 5">
    <name type="scientific">Haemaphysalis longicornis</name>
    <name type="common">Bush tick</name>
    <dbReference type="NCBI Taxonomy" id="44386"/>
    <lineage>
        <taxon>Eukaryota</taxon>
        <taxon>Metazoa</taxon>
        <taxon>Ecdysozoa</taxon>
        <taxon>Arthropoda</taxon>
        <taxon>Chelicerata</taxon>
        <taxon>Arachnida</taxon>
        <taxon>Acari</taxon>
        <taxon>Parasitiformes</taxon>
        <taxon>Ixodida</taxon>
        <taxon>Ixodoidea</taxon>
        <taxon>Ixodidae</taxon>
        <taxon>Haemaphysalinae</taxon>
        <taxon>Haemaphysalis</taxon>
    </lineage>
</organism>
<dbReference type="Proteomes" id="UP000821853">
    <property type="component" value="Chromosome 3"/>
</dbReference>
<dbReference type="InterPro" id="IPR026082">
    <property type="entry name" value="ABCA"/>
</dbReference>
<dbReference type="GO" id="GO:0005524">
    <property type="term" value="F:ATP binding"/>
    <property type="evidence" value="ECO:0007669"/>
    <property type="project" value="InterPro"/>
</dbReference>
<dbReference type="GO" id="GO:0016020">
    <property type="term" value="C:membrane"/>
    <property type="evidence" value="ECO:0007669"/>
    <property type="project" value="InterPro"/>
</dbReference>
<keyword evidence="1" id="KW-0813">Transport</keyword>
<dbReference type="SUPFAM" id="SSF52540">
    <property type="entry name" value="P-loop containing nucleoside triphosphate hydrolases"/>
    <property type="match status" value="1"/>
</dbReference>
<accession>A0A9J6G794</accession>